<feature type="region of interest" description="Disordered" evidence="1">
    <location>
        <begin position="67"/>
        <end position="88"/>
    </location>
</feature>
<evidence type="ECO:0000256" key="1">
    <source>
        <dbReference type="SAM" id="MobiDB-lite"/>
    </source>
</evidence>
<protein>
    <submittedName>
        <fullName evidence="2">Uncharacterized protein</fullName>
    </submittedName>
</protein>
<dbReference type="EMBL" id="JBHFFA010000003">
    <property type="protein sequence ID" value="KAL2633960.1"/>
    <property type="molecule type" value="Genomic_DNA"/>
</dbReference>
<reference evidence="2 3" key="1">
    <citation type="submission" date="2024-09" db="EMBL/GenBank/DDBJ databases">
        <title>Chromosome-scale assembly of Riccia fluitans.</title>
        <authorList>
            <person name="Paukszto L."/>
            <person name="Sawicki J."/>
            <person name="Karawczyk K."/>
            <person name="Piernik-Szablinska J."/>
            <person name="Szczecinska M."/>
            <person name="Mazdziarz M."/>
        </authorList>
    </citation>
    <scope>NUCLEOTIDE SEQUENCE [LARGE SCALE GENOMIC DNA]</scope>
    <source>
        <strain evidence="2">Rf_01</strain>
        <tissue evidence="2">Aerial parts of the thallus</tissue>
    </source>
</reference>
<dbReference type="AlphaFoldDB" id="A0ABD1YTG3"/>
<evidence type="ECO:0000313" key="3">
    <source>
        <dbReference type="Proteomes" id="UP001605036"/>
    </source>
</evidence>
<feature type="compositionally biased region" description="Basic residues" evidence="1">
    <location>
        <begin position="18"/>
        <end position="32"/>
    </location>
</feature>
<comment type="caution">
    <text evidence="2">The sequence shown here is derived from an EMBL/GenBank/DDBJ whole genome shotgun (WGS) entry which is preliminary data.</text>
</comment>
<dbReference type="Proteomes" id="UP001605036">
    <property type="component" value="Unassembled WGS sequence"/>
</dbReference>
<name>A0ABD1YTG3_9MARC</name>
<gene>
    <name evidence="2" type="ORF">R1flu_005439</name>
</gene>
<keyword evidence="3" id="KW-1185">Reference proteome</keyword>
<sequence>MSEVTPNGSVRQNEASVRKHGRTGVRGVRRTSRNMEFTNKKTRTPSERTDDATYDYDEADLCGKRKLQQPRALTQKGRGRAETTWDLPSRTLRQTVRDL</sequence>
<organism evidence="2 3">
    <name type="scientific">Riccia fluitans</name>
    <dbReference type="NCBI Taxonomy" id="41844"/>
    <lineage>
        <taxon>Eukaryota</taxon>
        <taxon>Viridiplantae</taxon>
        <taxon>Streptophyta</taxon>
        <taxon>Embryophyta</taxon>
        <taxon>Marchantiophyta</taxon>
        <taxon>Marchantiopsida</taxon>
        <taxon>Marchantiidae</taxon>
        <taxon>Marchantiales</taxon>
        <taxon>Ricciaceae</taxon>
        <taxon>Riccia</taxon>
    </lineage>
</organism>
<feature type="region of interest" description="Disordered" evidence="1">
    <location>
        <begin position="1"/>
        <end position="52"/>
    </location>
</feature>
<proteinExistence type="predicted"/>
<feature type="compositionally biased region" description="Polar residues" evidence="1">
    <location>
        <begin position="1"/>
        <end position="15"/>
    </location>
</feature>
<accession>A0ABD1YTG3</accession>
<evidence type="ECO:0000313" key="2">
    <source>
        <dbReference type="EMBL" id="KAL2633960.1"/>
    </source>
</evidence>